<dbReference type="AlphaFoldDB" id="A0A1I6DRQ7"/>
<accession>A0A1I6DRQ7</accession>
<keyword evidence="4" id="KW-1185">Reference proteome</keyword>
<reference evidence="4" key="1">
    <citation type="submission" date="2016-10" db="EMBL/GenBank/DDBJ databases">
        <authorList>
            <person name="Varghese N."/>
            <person name="Submissions S."/>
        </authorList>
    </citation>
    <scope>NUCLEOTIDE SEQUENCE [LARGE SCALE GENOMIC DNA]</scope>
    <source>
        <strain evidence="4">DSM 3669</strain>
    </source>
</reference>
<dbReference type="PANTHER" id="PTHR31528:SF3">
    <property type="entry name" value="THIAMINE BIOSYNTHESIS PROTEIN HI_0357-RELATED"/>
    <property type="match status" value="1"/>
</dbReference>
<evidence type="ECO:0000313" key="3">
    <source>
        <dbReference type="EMBL" id="SFR08114.1"/>
    </source>
</evidence>
<dbReference type="STRING" id="39060.SAMN05660706_1167"/>
<dbReference type="RefSeq" id="WP_092483797.1">
    <property type="nucleotide sequence ID" value="NZ_FOYM01000016.1"/>
</dbReference>
<name>A0A1I6DRQ7_9FIRM</name>
<feature type="domain" description="SsuA/THI5-like" evidence="2">
    <location>
        <begin position="50"/>
        <end position="259"/>
    </location>
</feature>
<dbReference type="EMBL" id="FOYM01000016">
    <property type="protein sequence ID" value="SFR08114.1"/>
    <property type="molecule type" value="Genomic_DNA"/>
</dbReference>
<dbReference type="InterPro" id="IPR015168">
    <property type="entry name" value="SsuA/THI5"/>
</dbReference>
<protein>
    <submittedName>
        <fullName evidence="3">NitT/TauT family transport system substrate-binding protein</fullName>
    </submittedName>
</protein>
<keyword evidence="1" id="KW-0812">Transmembrane</keyword>
<dbReference type="SUPFAM" id="SSF53850">
    <property type="entry name" value="Periplasmic binding protein-like II"/>
    <property type="match status" value="1"/>
</dbReference>
<proteinExistence type="predicted"/>
<dbReference type="Gene3D" id="3.40.190.10">
    <property type="entry name" value="Periplasmic binding protein-like II"/>
    <property type="match status" value="2"/>
</dbReference>
<sequence>MFKTKPFLALLLLVIMSLVGGFVFMLNSKDRDKKETITLTIWEGEKSILHLPLYVALQEGYFKEQGINVKLVARSGNTGNNPYTDRITDLILTDPVECLYRKSINPGSPLIITTIASRDGTFLLGRKKEVFSWEKLNGKNIIAYPPETGPGLALDQKLRAENMAPMLDVNLYIRIPRDLRLSAFKSGSGSYIQLAGPEAVKAEQNGTGYISACLGEETRVFPSVLCAAWPETIDRHPGAVQGFVNAIYKAQLWMREEPELGARAVKNHFHNLDKKISNQLLEKYSKINMWQPGPWVDNATFNKIEQTMEVAGQLAVPVTYGYAVDNSFARRAAQIIKYIPKEEREKSWFRKIFD</sequence>
<organism evidence="3 4">
    <name type="scientific">Desulfoscipio geothermicus DSM 3669</name>
    <dbReference type="NCBI Taxonomy" id="1121426"/>
    <lineage>
        <taxon>Bacteria</taxon>
        <taxon>Bacillati</taxon>
        <taxon>Bacillota</taxon>
        <taxon>Clostridia</taxon>
        <taxon>Eubacteriales</taxon>
        <taxon>Desulfallaceae</taxon>
        <taxon>Desulfoscipio</taxon>
    </lineage>
</organism>
<dbReference type="InterPro" id="IPR027939">
    <property type="entry name" value="NMT1/THI5"/>
</dbReference>
<dbReference type="OrthoDB" id="9802202at2"/>
<dbReference type="GO" id="GO:0009228">
    <property type="term" value="P:thiamine biosynthetic process"/>
    <property type="evidence" value="ECO:0007669"/>
    <property type="project" value="InterPro"/>
</dbReference>
<evidence type="ECO:0000259" key="2">
    <source>
        <dbReference type="Pfam" id="PF09084"/>
    </source>
</evidence>
<feature type="transmembrane region" description="Helical" evidence="1">
    <location>
        <begin position="6"/>
        <end position="26"/>
    </location>
</feature>
<dbReference type="Pfam" id="PF09084">
    <property type="entry name" value="NMT1"/>
    <property type="match status" value="1"/>
</dbReference>
<gene>
    <name evidence="3" type="ORF">SAMN05660706_1167</name>
</gene>
<evidence type="ECO:0000313" key="4">
    <source>
        <dbReference type="Proteomes" id="UP000199584"/>
    </source>
</evidence>
<keyword evidence="1" id="KW-1133">Transmembrane helix</keyword>
<dbReference type="PANTHER" id="PTHR31528">
    <property type="entry name" value="4-AMINO-5-HYDROXYMETHYL-2-METHYLPYRIMIDINE PHOSPHATE SYNTHASE THI11-RELATED"/>
    <property type="match status" value="1"/>
</dbReference>
<evidence type="ECO:0000256" key="1">
    <source>
        <dbReference type="SAM" id="Phobius"/>
    </source>
</evidence>
<keyword evidence="1" id="KW-0472">Membrane</keyword>
<dbReference type="Proteomes" id="UP000199584">
    <property type="component" value="Unassembled WGS sequence"/>
</dbReference>